<organism evidence="1 2">
    <name type="scientific">Plakobranchus ocellatus</name>
    <dbReference type="NCBI Taxonomy" id="259542"/>
    <lineage>
        <taxon>Eukaryota</taxon>
        <taxon>Metazoa</taxon>
        <taxon>Spiralia</taxon>
        <taxon>Lophotrochozoa</taxon>
        <taxon>Mollusca</taxon>
        <taxon>Gastropoda</taxon>
        <taxon>Heterobranchia</taxon>
        <taxon>Euthyneura</taxon>
        <taxon>Panpulmonata</taxon>
        <taxon>Sacoglossa</taxon>
        <taxon>Placobranchoidea</taxon>
        <taxon>Plakobranchidae</taxon>
        <taxon>Plakobranchus</taxon>
    </lineage>
</organism>
<gene>
    <name evidence="1" type="ORF">PoB_006262700</name>
</gene>
<dbReference type="AlphaFoldDB" id="A0AAV4CW38"/>
<comment type="caution">
    <text evidence="1">The sequence shown here is derived from an EMBL/GenBank/DDBJ whole genome shotgun (WGS) entry which is preliminary data.</text>
</comment>
<proteinExistence type="predicted"/>
<evidence type="ECO:0000313" key="2">
    <source>
        <dbReference type="Proteomes" id="UP000735302"/>
    </source>
</evidence>
<sequence length="112" mass="12492">MTKRFASLCCTWTCLEVLDDNRFALVSYMTNLHHDLSKLTLLLINLFQIAKIEPSHGACSVQMVAQLLVLRVCYYKVALPNRSSTSNANIRSIRSSSCFTSSLPCDTMKLAG</sequence>
<evidence type="ECO:0000313" key="1">
    <source>
        <dbReference type="EMBL" id="GFO36122.1"/>
    </source>
</evidence>
<accession>A0AAV4CW38</accession>
<dbReference type="Proteomes" id="UP000735302">
    <property type="component" value="Unassembled WGS sequence"/>
</dbReference>
<name>A0AAV4CW38_9GAST</name>
<reference evidence="1 2" key="1">
    <citation type="journal article" date="2021" name="Elife">
        <title>Chloroplast acquisition without the gene transfer in kleptoplastic sea slugs, Plakobranchus ocellatus.</title>
        <authorList>
            <person name="Maeda T."/>
            <person name="Takahashi S."/>
            <person name="Yoshida T."/>
            <person name="Shimamura S."/>
            <person name="Takaki Y."/>
            <person name="Nagai Y."/>
            <person name="Toyoda A."/>
            <person name="Suzuki Y."/>
            <person name="Arimoto A."/>
            <person name="Ishii H."/>
            <person name="Satoh N."/>
            <person name="Nishiyama T."/>
            <person name="Hasebe M."/>
            <person name="Maruyama T."/>
            <person name="Minagawa J."/>
            <person name="Obokata J."/>
            <person name="Shigenobu S."/>
        </authorList>
    </citation>
    <scope>NUCLEOTIDE SEQUENCE [LARGE SCALE GENOMIC DNA]</scope>
</reference>
<dbReference type="EMBL" id="BLXT01007044">
    <property type="protein sequence ID" value="GFO36122.1"/>
    <property type="molecule type" value="Genomic_DNA"/>
</dbReference>
<keyword evidence="2" id="KW-1185">Reference proteome</keyword>
<protein>
    <submittedName>
        <fullName evidence="1">Uncharacterized protein</fullName>
    </submittedName>
</protein>